<dbReference type="PROSITE" id="PS51194">
    <property type="entry name" value="HELICASE_CTER"/>
    <property type="match status" value="1"/>
</dbReference>
<dbReference type="GO" id="GO:0005524">
    <property type="term" value="F:ATP binding"/>
    <property type="evidence" value="ECO:0007669"/>
    <property type="project" value="UniProtKB-KW"/>
</dbReference>
<feature type="compositionally biased region" description="Polar residues" evidence="5">
    <location>
        <begin position="28"/>
        <end position="55"/>
    </location>
</feature>
<feature type="compositionally biased region" description="Polar residues" evidence="5">
    <location>
        <begin position="953"/>
        <end position="962"/>
    </location>
</feature>
<sequence length="971" mass="106825">MRRLGLRQPTKAQGIHSEGKRPVDLQSLDVQNSELSKGQNEQHTTKDSASMATENTVKHRTAHRATVDLRIAGLLDGLDDDSFFGDDMIIANEPSTGVDKNTTIEANTGIIAYTAIRLNPTHSINTEKDMGAKLDRRKVGGINSAEYQQSENSNVDVMTTEDEKNAQYMDTHVGTDDAGDRAANIDRELMNMCAPVSIGTNNNLSGENGYCATDSRNSHSAVHPGMKRNVEYGFGVANNLINHSTHDAAPGHGGNDSHSAVFTHTVNTHSVLSGGKGVLTGRATDASAVCQQNEANKLTATVASSFGRQETAPIPHELQEARKGPKVNEEMQRVPSVSPNGQRGTDSLHEVYIGGQRSVACILRRPSDDLVDPQIEEHSQVSQAQYGMTEDLSPERQRLSVEKGQTPVASGDRLNISYWVSKKAASAYQAYANVVQMFEWQAECMAYAVEGLKKGRGIVYSAPTSGGKTLVAELLLIRRILTTKKKCLFIVPYNSIVVEKSAHFVKLFKTLNLVVYNYGGPQNTFTFERADLIVCTAEKANGICNKLIAEHKMHTLGMVVVDELHMVADDKRGSILEMLMIKIMAAKAGMGHSIPTTQISTQASTQMQTQTQIHTQMQSQSSYMMNMTQAGLAQTQEQFLKGTQNCTPNNGDTRCSIQVVAMSATLSNLKVLAEWLDAEMYVTSFRPVELVQYFKFGRGIYDTEGKFVRDFLQTAPDDPKPDFLVEKQDSTKYEYKHAAVDQSGLAPLCWETVKSGHSVLIFCQTRKFCQNSARLVNNCMPSALQTDEREALVDLVSRYKQIPTGWDKELVPLMLNGIAYHHSGLTLDERELVEEGFRRNIIKVLTATTTLSSGVNLPARRVIFRTIMQSRWNVTKVMYNQMKGRAGRTGKDDMGESIIICKDRNEKQMAIELMGTAIPPVKSALGNLSVKSLTNPSASSSDRSGPKSEATDSKSPVNSWTSSRAWMNILN</sequence>
<proteinExistence type="predicted"/>
<evidence type="ECO:0000256" key="1">
    <source>
        <dbReference type="ARBA" id="ARBA00022741"/>
    </source>
</evidence>
<dbReference type="Proteomes" id="UP000054560">
    <property type="component" value="Unassembled WGS sequence"/>
</dbReference>
<feature type="compositionally biased region" description="Polar residues" evidence="5">
    <location>
        <begin position="335"/>
        <end position="345"/>
    </location>
</feature>
<dbReference type="OrthoDB" id="2320933at2759"/>
<dbReference type="EMBL" id="KQ242125">
    <property type="protein sequence ID" value="KNC80641.1"/>
    <property type="molecule type" value="Genomic_DNA"/>
</dbReference>
<gene>
    <name evidence="8" type="ORF">SARC_07005</name>
</gene>
<evidence type="ECO:0000259" key="6">
    <source>
        <dbReference type="PROSITE" id="PS51192"/>
    </source>
</evidence>
<dbReference type="Pfam" id="PF00270">
    <property type="entry name" value="DEAD"/>
    <property type="match status" value="1"/>
</dbReference>
<dbReference type="STRING" id="667725.A0A0L0FVR9"/>
<keyword evidence="1" id="KW-0547">Nucleotide-binding</keyword>
<evidence type="ECO:0000256" key="5">
    <source>
        <dbReference type="SAM" id="MobiDB-lite"/>
    </source>
</evidence>
<feature type="domain" description="Helicase ATP-binding" evidence="6">
    <location>
        <begin position="449"/>
        <end position="684"/>
    </location>
</feature>
<dbReference type="PROSITE" id="PS51192">
    <property type="entry name" value="HELICASE_ATP_BIND_1"/>
    <property type="match status" value="1"/>
</dbReference>
<keyword evidence="4" id="KW-0067">ATP-binding</keyword>
<dbReference type="GeneID" id="25907509"/>
<dbReference type="AlphaFoldDB" id="A0A0L0FVR9"/>
<feature type="region of interest" description="Disordered" evidence="5">
    <location>
        <begin position="1"/>
        <end position="58"/>
    </location>
</feature>
<dbReference type="InterPro" id="IPR027417">
    <property type="entry name" value="P-loop_NTPase"/>
</dbReference>
<feature type="compositionally biased region" description="Polar residues" evidence="5">
    <location>
        <begin position="933"/>
        <end position="943"/>
    </location>
</feature>
<keyword evidence="2" id="KW-0378">Hydrolase</keyword>
<feature type="region of interest" description="Disordered" evidence="5">
    <location>
        <begin position="322"/>
        <end position="346"/>
    </location>
</feature>
<keyword evidence="9" id="KW-1185">Reference proteome</keyword>
<evidence type="ECO:0000256" key="2">
    <source>
        <dbReference type="ARBA" id="ARBA00022801"/>
    </source>
</evidence>
<feature type="domain" description="Helicase C-terminal" evidence="7">
    <location>
        <begin position="744"/>
        <end position="929"/>
    </location>
</feature>
<dbReference type="CDD" id="cd18795">
    <property type="entry name" value="SF2_C_Ski2"/>
    <property type="match status" value="1"/>
</dbReference>
<dbReference type="PANTHER" id="PTHR47961:SF6">
    <property type="entry name" value="DNA-DIRECTED DNA POLYMERASE"/>
    <property type="match status" value="1"/>
</dbReference>
<reference evidence="8 9" key="1">
    <citation type="submission" date="2011-02" db="EMBL/GenBank/DDBJ databases">
        <title>The Genome Sequence of Sphaeroforma arctica JP610.</title>
        <authorList>
            <consortium name="The Broad Institute Genome Sequencing Platform"/>
            <person name="Russ C."/>
            <person name="Cuomo C."/>
            <person name="Young S.K."/>
            <person name="Zeng Q."/>
            <person name="Gargeya S."/>
            <person name="Alvarado L."/>
            <person name="Berlin A."/>
            <person name="Chapman S.B."/>
            <person name="Chen Z."/>
            <person name="Freedman E."/>
            <person name="Gellesch M."/>
            <person name="Goldberg J."/>
            <person name="Griggs A."/>
            <person name="Gujja S."/>
            <person name="Heilman E."/>
            <person name="Heiman D."/>
            <person name="Howarth C."/>
            <person name="Mehta T."/>
            <person name="Neiman D."/>
            <person name="Pearson M."/>
            <person name="Roberts A."/>
            <person name="Saif S."/>
            <person name="Shea T."/>
            <person name="Shenoy N."/>
            <person name="Sisk P."/>
            <person name="Stolte C."/>
            <person name="Sykes S."/>
            <person name="White J."/>
            <person name="Yandava C."/>
            <person name="Burger G."/>
            <person name="Gray M.W."/>
            <person name="Holland P.W.H."/>
            <person name="King N."/>
            <person name="Lang F.B.F."/>
            <person name="Roger A.J."/>
            <person name="Ruiz-Trillo I."/>
            <person name="Haas B."/>
            <person name="Nusbaum C."/>
            <person name="Birren B."/>
        </authorList>
    </citation>
    <scope>NUCLEOTIDE SEQUENCE [LARGE SCALE GENOMIC DNA]</scope>
    <source>
        <strain evidence="8 9">JP610</strain>
    </source>
</reference>
<dbReference type="InterPro" id="IPR014001">
    <property type="entry name" value="Helicase_ATP-bd"/>
</dbReference>
<dbReference type="RefSeq" id="XP_014154543.1">
    <property type="nucleotide sequence ID" value="XM_014299068.1"/>
</dbReference>
<dbReference type="Pfam" id="PF00271">
    <property type="entry name" value="Helicase_C"/>
    <property type="match status" value="1"/>
</dbReference>
<dbReference type="SUPFAM" id="SSF52540">
    <property type="entry name" value="P-loop containing nucleoside triphosphate hydrolases"/>
    <property type="match status" value="1"/>
</dbReference>
<feature type="region of interest" description="Disordered" evidence="5">
    <location>
        <begin position="933"/>
        <end position="962"/>
    </location>
</feature>
<evidence type="ECO:0000313" key="8">
    <source>
        <dbReference type="EMBL" id="KNC80641.1"/>
    </source>
</evidence>
<dbReference type="InterPro" id="IPR011545">
    <property type="entry name" value="DEAD/DEAH_box_helicase_dom"/>
</dbReference>
<dbReference type="GO" id="GO:0004386">
    <property type="term" value="F:helicase activity"/>
    <property type="evidence" value="ECO:0007669"/>
    <property type="project" value="UniProtKB-KW"/>
</dbReference>
<evidence type="ECO:0000313" key="9">
    <source>
        <dbReference type="Proteomes" id="UP000054560"/>
    </source>
</evidence>
<name>A0A0L0FVR9_9EUKA</name>
<evidence type="ECO:0000259" key="7">
    <source>
        <dbReference type="PROSITE" id="PS51194"/>
    </source>
</evidence>
<dbReference type="eggNOG" id="KOG0950">
    <property type="taxonomic scope" value="Eukaryota"/>
</dbReference>
<evidence type="ECO:0000256" key="4">
    <source>
        <dbReference type="ARBA" id="ARBA00022840"/>
    </source>
</evidence>
<organism evidence="8 9">
    <name type="scientific">Sphaeroforma arctica JP610</name>
    <dbReference type="NCBI Taxonomy" id="667725"/>
    <lineage>
        <taxon>Eukaryota</taxon>
        <taxon>Ichthyosporea</taxon>
        <taxon>Ichthyophonida</taxon>
        <taxon>Sphaeroforma</taxon>
    </lineage>
</organism>
<evidence type="ECO:0008006" key="10">
    <source>
        <dbReference type="Google" id="ProtNLM"/>
    </source>
</evidence>
<accession>A0A0L0FVR9</accession>
<dbReference type="InterPro" id="IPR001650">
    <property type="entry name" value="Helicase_C-like"/>
</dbReference>
<dbReference type="Gene3D" id="3.40.50.300">
    <property type="entry name" value="P-loop containing nucleotide triphosphate hydrolases"/>
    <property type="match status" value="2"/>
</dbReference>
<protein>
    <recommendedName>
        <fullName evidence="10">Helicase ATP-binding domain-containing protein</fullName>
    </recommendedName>
</protein>
<dbReference type="InterPro" id="IPR050474">
    <property type="entry name" value="Hel308_SKI2-like"/>
</dbReference>
<keyword evidence="3" id="KW-0347">Helicase</keyword>
<dbReference type="PANTHER" id="PTHR47961">
    <property type="entry name" value="DNA POLYMERASE THETA, PUTATIVE (AFU_ORTHOLOGUE AFUA_1G05260)-RELATED"/>
    <property type="match status" value="1"/>
</dbReference>
<dbReference type="SMART" id="SM00490">
    <property type="entry name" value="HELICc"/>
    <property type="match status" value="1"/>
</dbReference>
<dbReference type="SMART" id="SM00487">
    <property type="entry name" value="DEXDc"/>
    <property type="match status" value="1"/>
</dbReference>
<dbReference type="GO" id="GO:0016787">
    <property type="term" value="F:hydrolase activity"/>
    <property type="evidence" value="ECO:0007669"/>
    <property type="project" value="UniProtKB-KW"/>
</dbReference>
<evidence type="ECO:0000256" key="3">
    <source>
        <dbReference type="ARBA" id="ARBA00022806"/>
    </source>
</evidence>
<dbReference type="GO" id="GO:0003676">
    <property type="term" value="F:nucleic acid binding"/>
    <property type="evidence" value="ECO:0007669"/>
    <property type="project" value="InterPro"/>
</dbReference>
<feature type="compositionally biased region" description="Basic and acidic residues" evidence="5">
    <location>
        <begin position="322"/>
        <end position="332"/>
    </location>
</feature>